<keyword evidence="5" id="KW-0255">Endonuclease</keyword>
<dbReference type="FunFam" id="3.30.70.270:FF:000020">
    <property type="entry name" value="Transposon Tf2-6 polyprotein-like Protein"/>
    <property type="match status" value="1"/>
</dbReference>
<dbReference type="InterPro" id="IPR043128">
    <property type="entry name" value="Rev_trsase/Diguanyl_cyclase"/>
</dbReference>
<keyword evidence="6" id="KW-0378">Hydrolase</keyword>
<dbReference type="PANTHER" id="PTHR37984:SF5">
    <property type="entry name" value="PROTEIN NYNRIN-LIKE"/>
    <property type="match status" value="1"/>
</dbReference>
<keyword evidence="7" id="KW-0695">RNA-directed DNA polymerase</keyword>
<gene>
    <name evidence="9" type="ORF">BSL78_05541</name>
</gene>
<keyword evidence="4" id="KW-0540">Nuclease</keyword>
<comment type="caution">
    <text evidence="9">The sequence shown here is derived from an EMBL/GenBank/DDBJ whole genome shotgun (WGS) entry which is preliminary data.</text>
</comment>
<dbReference type="OrthoDB" id="10064731at2759"/>
<proteinExistence type="predicted"/>
<dbReference type="AlphaFoldDB" id="A0A2G8LBL1"/>
<evidence type="ECO:0000256" key="7">
    <source>
        <dbReference type="ARBA" id="ARBA00022918"/>
    </source>
</evidence>
<evidence type="ECO:0000256" key="4">
    <source>
        <dbReference type="ARBA" id="ARBA00022722"/>
    </source>
</evidence>
<name>A0A2G8LBL1_STIJA</name>
<keyword evidence="1" id="KW-0645">Protease</keyword>
<keyword evidence="10" id="KW-1185">Reference proteome</keyword>
<evidence type="ECO:0000259" key="8">
    <source>
        <dbReference type="PROSITE" id="PS50878"/>
    </source>
</evidence>
<dbReference type="PANTHER" id="PTHR37984">
    <property type="entry name" value="PROTEIN CBG26694"/>
    <property type="match status" value="1"/>
</dbReference>
<dbReference type="FunFam" id="3.10.10.10:FF:000007">
    <property type="entry name" value="Retrovirus-related Pol polyprotein from transposon 17.6-like Protein"/>
    <property type="match status" value="1"/>
</dbReference>
<dbReference type="Pfam" id="PF17917">
    <property type="entry name" value="RT_RNaseH"/>
    <property type="match status" value="1"/>
</dbReference>
<dbReference type="InterPro" id="IPR000477">
    <property type="entry name" value="RT_dom"/>
</dbReference>
<evidence type="ECO:0000256" key="3">
    <source>
        <dbReference type="ARBA" id="ARBA00022695"/>
    </source>
</evidence>
<dbReference type="CDD" id="cd01647">
    <property type="entry name" value="RT_LTR"/>
    <property type="match status" value="1"/>
</dbReference>
<dbReference type="InterPro" id="IPR041373">
    <property type="entry name" value="RT_RNaseH"/>
</dbReference>
<dbReference type="PROSITE" id="PS50878">
    <property type="entry name" value="RT_POL"/>
    <property type="match status" value="1"/>
</dbReference>
<dbReference type="Gene3D" id="3.10.10.10">
    <property type="entry name" value="HIV Type 1 Reverse Transcriptase, subunit A, domain 1"/>
    <property type="match status" value="1"/>
</dbReference>
<dbReference type="GO" id="GO:0003964">
    <property type="term" value="F:RNA-directed DNA polymerase activity"/>
    <property type="evidence" value="ECO:0007669"/>
    <property type="project" value="UniProtKB-KW"/>
</dbReference>
<dbReference type="CDD" id="cd09274">
    <property type="entry name" value="RNase_HI_RT_Ty3"/>
    <property type="match status" value="1"/>
</dbReference>
<evidence type="ECO:0000256" key="1">
    <source>
        <dbReference type="ARBA" id="ARBA00022670"/>
    </source>
</evidence>
<protein>
    <recommendedName>
        <fullName evidence="8">Reverse transcriptase domain-containing protein</fullName>
    </recommendedName>
</protein>
<dbReference type="Proteomes" id="UP000230750">
    <property type="component" value="Unassembled WGS sequence"/>
</dbReference>
<dbReference type="SUPFAM" id="SSF56672">
    <property type="entry name" value="DNA/RNA polymerases"/>
    <property type="match status" value="1"/>
</dbReference>
<evidence type="ECO:0000313" key="9">
    <source>
        <dbReference type="EMBL" id="PIK57550.1"/>
    </source>
</evidence>
<accession>A0A2G8LBL1</accession>
<organism evidence="9 10">
    <name type="scientific">Stichopus japonicus</name>
    <name type="common">Sea cucumber</name>
    <dbReference type="NCBI Taxonomy" id="307972"/>
    <lineage>
        <taxon>Eukaryota</taxon>
        <taxon>Metazoa</taxon>
        <taxon>Echinodermata</taxon>
        <taxon>Eleutherozoa</taxon>
        <taxon>Echinozoa</taxon>
        <taxon>Holothuroidea</taxon>
        <taxon>Aspidochirotacea</taxon>
        <taxon>Aspidochirotida</taxon>
        <taxon>Stichopodidae</taxon>
        <taxon>Apostichopus</taxon>
    </lineage>
</organism>
<keyword evidence="2" id="KW-0808">Transferase</keyword>
<dbReference type="FunFam" id="3.10.20.370:FF:000001">
    <property type="entry name" value="Retrovirus-related Pol polyprotein from transposon 17.6-like protein"/>
    <property type="match status" value="1"/>
</dbReference>
<dbReference type="GO" id="GO:0008233">
    <property type="term" value="F:peptidase activity"/>
    <property type="evidence" value="ECO:0007669"/>
    <property type="project" value="UniProtKB-KW"/>
</dbReference>
<dbReference type="Gene3D" id="3.30.70.270">
    <property type="match status" value="2"/>
</dbReference>
<dbReference type="Pfam" id="PF00078">
    <property type="entry name" value="RVT_1"/>
    <property type="match status" value="1"/>
</dbReference>
<keyword evidence="3" id="KW-0548">Nucleotidyltransferase</keyword>
<evidence type="ECO:0000256" key="6">
    <source>
        <dbReference type="ARBA" id="ARBA00022801"/>
    </source>
</evidence>
<evidence type="ECO:0000256" key="5">
    <source>
        <dbReference type="ARBA" id="ARBA00022759"/>
    </source>
</evidence>
<evidence type="ECO:0000256" key="2">
    <source>
        <dbReference type="ARBA" id="ARBA00022679"/>
    </source>
</evidence>
<evidence type="ECO:0000313" key="10">
    <source>
        <dbReference type="Proteomes" id="UP000230750"/>
    </source>
</evidence>
<dbReference type="EMBL" id="MRZV01000139">
    <property type="protein sequence ID" value="PIK57550.1"/>
    <property type="molecule type" value="Genomic_DNA"/>
</dbReference>
<dbReference type="InterPro" id="IPR043502">
    <property type="entry name" value="DNA/RNA_pol_sf"/>
</dbReference>
<dbReference type="GO" id="GO:0004519">
    <property type="term" value="F:endonuclease activity"/>
    <property type="evidence" value="ECO:0007669"/>
    <property type="project" value="UniProtKB-KW"/>
</dbReference>
<feature type="domain" description="Reverse transcriptase" evidence="8">
    <location>
        <begin position="57"/>
        <end position="234"/>
    </location>
</feature>
<sequence length="450" mass="51881">MTELVKYYQNIFPDTPSRTNTAFHDIDVGDTTPIKQHPYRVNPLKMEHLKKEINYMLDNDIIEPSSSEWSSPCILIPKPDGTYRLVADMRAVNEKSKTDSYPIPRIDDCIDKIGNAKFVSKFDLLKGYWQVPLTEHAKEITAFCTPFGLYQYKVMPFGLKNAPATFQRMVNQIVMEIDGCEAYVDDLIVYSQTWEQHMCQLRQLFQKLSKAKLTVNLTKSEFCHASVTYLGHVVGQGQVKPLKAKVEAIEQYPAPTNKKALMRFLGMVGYYRKFCPNFSDIASPLTDLLKKNVTFCWTDECERAFHKIKSILMGSPILAAPNFHKQFKLAVDASDIGCGSVVLQEGEDQVDHPICYYSKKFDKHQRNYSTIEKECLALLLSLQHFDVYLHTTVYPVLVFTDHNPLTFIHRMKNKNQRLMRWSLTLQEYNLDVRHIKGKDNVMADALSRFT</sequence>
<reference evidence="9 10" key="1">
    <citation type="journal article" date="2017" name="PLoS Biol.">
        <title>The sea cucumber genome provides insights into morphological evolution and visceral regeneration.</title>
        <authorList>
            <person name="Zhang X."/>
            <person name="Sun L."/>
            <person name="Yuan J."/>
            <person name="Sun Y."/>
            <person name="Gao Y."/>
            <person name="Zhang L."/>
            <person name="Li S."/>
            <person name="Dai H."/>
            <person name="Hamel J.F."/>
            <person name="Liu C."/>
            <person name="Yu Y."/>
            <person name="Liu S."/>
            <person name="Lin W."/>
            <person name="Guo K."/>
            <person name="Jin S."/>
            <person name="Xu P."/>
            <person name="Storey K.B."/>
            <person name="Huan P."/>
            <person name="Zhang T."/>
            <person name="Zhou Y."/>
            <person name="Zhang J."/>
            <person name="Lin C."/>
            <person name="Li X."/>
            <person name="Xing L."/>
            <person name="Huo D."/>
            <person name="Sun M."/>
            <person name="Wang L."/>
            <person name="Mercier A."/>
            <person name="Li F."/>
            <person name="Yang H."/>
            <person name="Xiang J."/>
        </authorList>
    </citation>
    <scope>NUCLEOTIDE SEQUENCE [LARGE SCALE GENOMIC DNA]</scope>
    <source>
        <strain evidence="9">Shaxun</strain>
        <tissue evidence="9">Muscle</tissue>
    </source>
</reference>
<dbReference type="InterPro" id="IPR050951">
    <property type="entry name" value="Retrovirus_Pol_polyprotein"/>
</dbReference>
<dbReference type="GO" id="GO:0006508">
    <property type="term" value="P:proteolysis"/>
    <property type="evidence" value="ECO:0007669"/>
    <property type="project" value="UniProtKB-KW"/>
</dbReference>